<organism evidence="1 2">
    <name type="scientific">Pistacia atlantica</name>
    <dbReference type="NCBI Taxonomy" id="434234"/>
    <lineage>
        <taxon>Eukaryota</taxon>
        <taxon>Viridiplantae</taxon>
        <taxon>Streptophyta</taxon>
        <taxon>Embryophyta</taxon>
        <taxon>Tracheophyta</taxon>
        <taxon>Spermatophyta</taxon>
        <taxon>Magnoliopsida</taxon>
        <taxon>eudicotyledons</taxon>
        <taxon>Gunneridae</taxon>
        <taxon>Pentapetalae</taxon>
        <taxon>rosids</taxon>
        <taxon>malvids</taxon>
        <taxon>Sapindales</taxon>
        <taxon>Anacardiaceae</taxon>
        <taxon>Pistacia</taxon>
    </lineage>
</organism>
<sequence>MGLFQYGGVFCFCLLLVFKTCIADSQHIGKIYPGFEASHSDWVDKNGLFLRSTNSVFACGFYTGLDGQLFLLVVIHISSAKVVWTANRGKLVKGSEKFVFGKNGNVYLQLGDGVAWSSNTTGQKVSSMELQDSGKLVLLGEGGTVVWQSYSHPTDTLLPGQEFSEGMRLKSFPNSNNMSVFLEIKSGDLVLYAGYKTPQTYWSLANDSRKTNSSIGGKVHSAYLESNAWNFYDQNKKLLWQFVFTENNNPNATWAVILGSDGAITFSDLHKGDQVVSEAIKIPQNSCGNPEPCNLYHVCYFENRCPCPLSLQSFNCKPPIASNCDGSNDSAELLFVGENLYYFALGFVKPLSRFNVEACKEACLHNCSCSALFFQNSTQSCYLFDQIGSFQRSQQGSAGYISYVKIVSGNKGKKTLLIVFMVIASIIVIAVLLYLGLWYRRKQSSMNFSQENLEEDIFLDSFSCMPTRFSYDDLSKATKSFSTKVGQGGYGMVLLEIIGGRKCFELENDTEKAHFPSYAFKMLEEGKVSEILDPRLNVNENDEQVFTAIKVALWCIQDEMHLRPPMTKVVQMLEGLCVVPQPPIPSQLNSRAYSGCFKWNDDVSSSGILGDSGGILMSAVRLSGPR</sequence>
<name>A0ACC0ZXJ2_9ROSI</name>
<gene>
    <name evidence="1" type="ORF">Patl1_34514</name>
</gene>
<comment type="caution">
    <text evidence="1">The sequence shown here is derived from an EMBL/GenBank/DDBJ whole genome shotgun (WGS) entry which is preliminary data.</text>
</comment>
<evidence type="ECO:0000313" key="2">
    <source>
        <dbReference type="Proteomes" id="UP001164250"/>
    </source>
</evidence>
<evidence type="ECO:0000313" key="1">
    <source>
        <dbReference type="EMBL" id="KAJ0076353.1"/>
    </source>
</evidence>
<protein>
    <submittedName>
        <fullName evidence="1">Uncharacterized protein</fullName>
    </submittedName>
</protein>
<proteinExistence type="predicted"/>
<dbReference type="Proteomes" id="UP001164250">
    <property type="component" value="Chromosome 15"/>
</dbReference>
<dbReference type="EMBL" id="CM047910">
    <property type="protein sequence ID" value="KAJ0076353.1"/>
    <property type="molecule type" value="Genomic_DNA"/>
</dbReference>
<accession>A0ACC0ZXJ2</accession>
<keyword evidence="2" id="KW-1185">Reference proteome</keyword>
<reference evidence="2" key="1">
    <citation type="journal article" date="2023" name="G3 (Bethesda)">
        <title>Genome assembly and association tests identify interacting loci associated with vigor, precocity, and sex in interspecific pistachio rootstocks.</title>
        <authorList>
            <person name="Palmer W."/>
            <person name="Jacygrad E."/>
            <person name="Sagayaradj S."/>
            <person name="Cavanaugh K."/>
            <person name="Han R."/>
            <person name="Bertier L."/>
            <person name="Beede B."/>
            <person name="Kafkas S."/>
            <person name="Golino D."/>
            <person name="Preece J."/>
            <person name="Michelmore R."/>
        </authorList>
    </citation>
    <scope>NUCLEOTIDE SEQUENCE [LARGE SCALE GENOMIC DNA]</scope>
</reference>